<protein>
    <submittedName>
        <fullName evidence="2">Uncharacterized protein</fullName>
    </submittedName>
</protein>
<evidence type="ECO:0000256" key="1">
    <source>
        <dbReference type="SAM" id="Phobius"/>
    </source>
</evidence>
<evidence type="ECO:0000313" key="3">
    <source>
        <dbReference type="Proteomes" id="UP000289691"/>
    </source>
</evidence>
<dbReference type="RefSeq" id="WP_129070188.1">
    <property type="nucleotide sequence ID" value="NZ_RDFA01000006.1"/>
</dbReference>
<accession>A0A498KTP8</accession>
<organism evidence="2 3">
    <name type="scientific">Halorientalis pallida</name>
    <dbReference type="NCBI Taxonomy" id="2479928"/>
    <lineage>
        <taxon>Archaea</taxon>
        <taxon>Methanobacteriati</taxon>
        <taxon>Methanobacteriota</taxon>
        <taxon>Stenosarchaea group</taxon>
        <taxon>Halobacteria</taxon>
        <taxon>Halobacteriales</taxon>
        <taxon>Haloarculaceae</taxon>
        <taxon>Halorientalis</taxon>
    </lineage>
</organism>
<keyword evidence="1" id="KW-1133">Transmembrane helix</keyword>
<name>A0A498KTP8_9EURY</name>
<dbReference type="EMBL" id="RDFA01000006">
    <property type="protein sequence ID" value="RXK47485.1"/>
    <property type="molecule type" value="Genomic_DNA"/>
</dbReference>
<sequence length="213" mass="22492">MGGDDPTAADELQAAVVADATARLADILNRYAYDELVQRLYWLSRGGAVAVIAAIWAYPVPGTSSSWLVGAVHLAAVGALVASYALERTLLAVEDTRSVDESTLRVLGRNPTARFGVNLLAIIERRSGTWAGRLAIRVLLGVARGSGYRSVGRNRGRGGLFGGRSAGAAFVGLVVTEQFLYTAEAEAFAMQLEGWFLTALTLIGGLLAALLVR</sequence>
<gene>
    <name evidence="2" type="ORF">EAF64_17085</name>
</gene>
<evidence type="ECO:0000313" key="2">
    <source>
        <dbReference type="EMBL" id="RXK47485.1"/>
    </source>
</evidence>
<proteinExistence type="predicted"/>
<feature type="transmembrane region" description="Helical" evidence="1">
    <location>
        <begin position="65"/>
        <end position="86"/>
    </location>
</feature>
<keyword evidence="1" id="KW-0812">Transmembrane</keyword>
<dbReference type="Proteomes" id="UP000289691">
    <property type="component" value="Unassembled WGS sequence"/>
</dbReference>
<feature type="transmembrane region" description="Helical" evidence="1">
    <location>
        <begin position="40"/>
        <end position="59"/>
    </location>
</feature>
<dbReference type="AlphaFoldDB" id="A0A498KTP8"/>
<keyword evidence="1" id="KW-0472">Membrane</keyword>
<comment type="caution">
    <text evidence="2">The sequence shown here is derived from an EMBL/GenBank/DDBJ whole genome shotgun (WGS) entry which is preliminary data.</text>
</comment>
<reference evidence="2 3" key="1">
    <citation type="submission" date="2019-01" db="EMBL/GenBank/DDBJ databases">
        <title>Halorientalis sp. F13-25 a new haloarchaeum isolated from hypersaline water.</title>
        <authorList>
            <person name="Ana D.-V."/>
            <person name="Cristina S.-P."/>
            <person name="Antonio V."/>
        </authorList>
    </citation>
    <scope>NUCLEOTIDE SEQUENCE [LARGE SCALE GENOMIC DNA]</scope>
    <source>
        <strain evidence="2 3">F13-25</strain>
    </source>
</reference>
<feature type="transmembrane region" description="Helical" evidence="1">
    <location>
        <begin position="158"/>
        <end position="175"/>
    </location>
</feature>
<keyword evidence="3" id="KW-1185">Reference proteome</keyword>
<feature type="transmembrane region" description="Helical" evidence="1">
    <location>
        <begin position="195"/>
        <end position="212"/>
    </location>
</feature>